<dbReference type="Proteomes" id="UP001292094">
    <property type="component" value="Unassembled WGS sequence"/>
</dbReference>
<keyword evidence="2" id="KW-1185">Reference proteome</keyword>
<dbReference type="EMBL" id="JAWZYT010007025">
    <property type="protein sequence ID" value="KAK4287191.1"/>
    <property type="molecule type" value="Genomic_DNA"/>
</dbReference>
<reference evidence="1" key="1">
    <citation type="submission" date="2023-11" db="EMBL/GenBank/DDBJ databases">
        <title>Genome assemblies of two species of porcelain crab, Petrolisthes cinctipes and Petrolisthes manimaculis (Anomura: Porcellanidae).</title>
        <authorList>
            <person name="Angst P."/>
        </authorList>
    </citation>
    <scope>NUCLEOTIDE SEQUENCE</scope>
    <source>
        <strain evidence="1">PB745_02</strain>
        <tissue evidence="1">Gill</tissue>
    </source>
</reference>
<comment type="caution">
    <text evidence="1">The sequence shown here is derived from an EMBL/GenBank/DDBJ whole genome shotgun (WGS) entry which is preliminary data.</text>
</comment>
<dbReference type="AlphaFoldDB" id="A0AAE1NEL5"/>
<evidence type="ECO:0000313" key="1">
    <source>
        <dbReference type="EMBL" id="KAK4287191.1"/>
    </source>
</evidence>
<evidence type="ECO:0000313" key="2">
    <source>
        <dbReference type="Proteomes" id="UP001292094"/>
    </source>
</evidence>
<sequence>MGVISNSFLLPLSLTFSPSPSPTLFLFLSFSPLVHLLLSHISLSLPALARLPPPPLPLPPLPPYLTPPPPSLTPSLPALFPASASLYTASPSTSPAPPLTPPTLPLPASPVLFLTSPCLLRNPSLCLFLPHPAPFPLSLLHSTLPVYLLSLTTRPSTSLFLYTSPYSITTSCHFPSLTLYLPNPIL</sequence>
<name>A0AAE1NEL5_9EUCA</name>
<organism evidence="1 2">
    <name type="scientific">Petrolisthes manimaculis</name>
    <dbReference type="NCBI Taxonomy" id="1843537"/>
    <lineage>
        <taxon>Eukaryota</taxon>
        <taxon>Metazoa</taxon>
        <taxon>Ecdysozoa</taxon>
        <taxon>Arthropoda</taxon>
        <taxon>Crustacea</taxon>
        <taxon>Multicrustacea</taxon>
        <taxon>Malacostraca</taxon>
        <taxon>Eumalacostraca</taxon>
        <taxon>Eucarida</taxon>
        <taxon>Decapoda</taxon>
        <taxon>Pleocyemata</taxon>
        <taxon>Anomura</taxon>
        <taxon>Galatheoidea</taxon>
        <taxon>Porcellanidae</taxon>
        <taxon>Petrolisthes</taxon>
    </lineage>
</organism>
<accession>A0AAE1NEL5</accession>
<gene>
    <name evidence="1" type="ORF">Pmani_039733</name>
</gene>
<proteinExistence type="predicted"/>
<protein>
    <submittedName>
        <fullName evidence="1">Uncharacterized protein</fullName>
    </submittedName>
</protein>